<dbReference type="PANTHER" id="PTHR30136">
    <property type="entry name" value="HELIX-TURN-HELIX TRANSCRIPTIONAL REGULATOR, ICLR FAMILY"/>
    <property type="match status" value="1"/>
</dbReference>
<evidence type="ECO:0000313" key="8">
    <source>
        <dbReference type="Proteomes" id="UP000183417"/>
    </source>
</evidence>
<dbReference type="GeneID" id="94689999"/>
<dbReference type="Pfam" id="PF01614">
    <property type="entry name" value="IclR_C"/>
    <property type="match status" value="1"/>
</dbReference>
<dbReference type="EMBL" id="FNPE01000010">
    <property type="protein sequence ID" value="SDZ00493.1"/>
    <property type="molecule type" value="Genomic_DNA"/>
</dbReference>
<dbReference type="Proteomes" id="UP000183417">
    <property type="component" value="Unassembled WGS sequence"/>
</dbReference>
<feature type="domain" description="IclR-ED" evidence="6">
    <location>
        <begin position="84"/>
        <end position="266"/>
    </location>
</feature>
<keyword evidence="3" id="KW-0804">Transcription</keyword>
<evidence type="ECO:0000256" key="1">
    <source>
        <dbReference type="ARBA" id="ARBA00023015"/>
    </source>
</evidence>
<name>A0A1H3PHS5_9BURK</name>
<evidence type="ECO:0000256" key="4">
    <source>
        <dbReference type="SAM" id="MobiDB-lite"/>
    </source>
</evidence>
<keyword evidence="2" id="KW-0238">DNA-binding</keyword>
<dbReference type="Gene3D" id="3.30.450.40">
    <property type="match status" value="1"/>
</dbReference>
<proteinExistence type="predicted"/>
<dbReference type="PANTHER" id="PTHR30136:SF24">
    <property type="entry name" value="HTH-TYPE TRANSCRIPTIONAL REPRESSOR ALLR"/>
    <property type="match status" value="1"/>
</dbReference>
<keyword evidence="1" id="KW-0805">Transcription regulation</keyword>
<dbReference type="PROSITE" id="PS51077">
    <property type="entry name" value="HTH_ICLR"/>
    <property type="match status" value="1"/>
</dbReference>
<dbReference type="GO" id="GO:0003700">
    <property type="term" value="F:DNA-binding transcription factor activity"/>
    <property type="evidence" value="ECO:0007669"/>
    <property type="project" value="TreeGrafter"/>
</dbReference>
<dbReference type="Pfam" id="PF09339">
    <property type="entry name" value="HTH_IclR"/>
    <property type="match status" value="1"/>
</dbReference>
<evidence type="ECO:0000259" key="5">
    <source>
        <dbReference type="PROSITE" id="PS51077"/>
    </source>
</evidence>
<dbReference type="SUPFAM" id="SSF46785">
    <property type="entry name" value="Winged helix' DNA-binding domain"/>
    <property type="match status" value="1"/>
</dbReference>
<evidence type="ECO:0000259" key="6">
    <source>
        <dbReference type="PROSITE" id="PS51078"/>
    </source>
</evidence>
<reference evidence="7 8" key="1">
    <citation type="submission" date="2016-10" db="EMBL/GenBank/DDBJ databases">
        <authorList>
            <person name="de Groot N.N."/>
        </authorList>
    </citation>
    <scope>NUCLEOTIDE SEQUENCE [LARGE SCALE GENOMIC DNA]</scope>
    <source>
        <strain evidence="7 8">LMG 24775</strain>
    </source>
</reference>
<dbReference type="InterPro" id="IPR050707">
    <property type="entry name" value="HTH_MetabolicPath_Reg"/>
</dbReference>
<protein>
    <submittedName>
        <fullName evidence="7">Transcriptional regulator, IclR family</fullName>
    </submittedName>
</protein>
<dbReference type="InterPro" id="IPR036390">
    <property type="entry name" value="WH_DNA-bd_sf"/>
</dbReference>
<evidence type="ECO:0000256" key="3">
    <source>
        <dbReference type="ARBA" id="ARBA00023163"/>
    </source>
</evidence>
<evidence type="ECO:0000313" key="7">
    <source>
        <dbReference type="EMBL" id="SDZ00493.1"/>
    </source>
</evidence>
<evidence type="ECO:0000256" key="2">
    <source>
        <dbReference type="ARBA" id="ARBA00023125"/>
    </source>
</evidence>
<organism evidence="7 8">
    <name type="scientific">Delftia lacustris</name>
    <dbReference type="NCBI Taxonomy" id="558537"/>
    <lineage>
        <taxon>Bacteria</taxon>
        <taxon>Pseudomonadati</taxon>
        <taxon>Pseudomonadota</taxon>
        <taxon>Betaproteobacteria</taxon>
        <taxon>Burkholderiales</taxon>
        <taxon>Comamonadaceae</taxon>
        <taxon>Delftia</taxon>
    </lineage>
</organism>
<dbReference type="InterPro" id="IPR014757">
    <property type="entry name" value="Tscrpt_reg_IclR_C"/>
</dbReference>
<dbReference type="Gene3D" id="1.10.10.10">
    <property type="entry name" value="Winged helix-like DNA-binding domain superfamily/Winged helix DNA-binding domain"/>
    <property type="match status" value="1"/>
</dbReference>
<gene>
    <name evidence="7" type="ORF">SAMN05421547_110165</name>
</gene>
<accession>A0A1H3PHS5</accession>
<feature type="domain" description="HTH iclR-type" evidence="5">
    <location>
        <begin position="21"/>
        <end position="83"/>
    </location>
</feature>
<dbReference type="PROSITE" id="PS51078">
    <property type="entry name" value="ICLR_ED"/>
    <property type="match status" value="1"/>
</dbReference>
<dbReference type="GO" id="GO:0003677">
    <property type="term" value="F:DNA binding"/>
    <property type="evidence" value="ECO:0007669"/>
    <property type="project" value="UniProtKB-KW"/>
</dbReference>
<dbReference type="InterPro" id="IPR036388">
    <property type="entry name" value="WH-like_DNA-bd_sf"/>
</dbReference>
<dbReference type="RefSeq" id="WP_012207743.1">
    <property type="nucleotide sequence ID" value="NZ_CP069318.1"/>
</dbReference>
<dbReference type="GO" id="GO:0045892">
    <property type="term" value="P:negative regulation of DNA-templated transcription"/>
    <property type="evidence" value="ECO:0007669"/>
    <property type="project" value="TreeGrafter"/>
</dbReference>
<sequence length="266" mass="28785">MPPSLASAAPDPTPARQDEANSVSDRSLAVLDFVTQAEAPPGLMDIAAALNLPKATASRLCSHLEARQWLLRHEGDRSFSPGPKLLSLAVRALQADPRQALRHELLSQLVARLGETCNLTVLDGTRVRYLDRVETHWPLRIQLEAGSMVPIHATASGKLFLAHMPAARRAAILDSVELTACTANTLTTPEALAQECARIVREGHSCDREEFMRGMIAVAVPVRDAKGQCRATLAVHAPEARMPLAQALEGLPHLKETAQRMAGLLF</sequence>
<dbReference type="InterPro" id="IPR005471">
    <property type="entry name" value="Tscrpt_reg_IclR_N"/>
</dbReference>
<feature type="region of interest" description="Disordered" evidence="4">
    <location>
        <begin position="1"/>
        <end position="23"/>
    </location>
</feature>
<dbReference type="InterPro" id="IPR029016">
    <property type="entry name" value="GAF-like_dom_sf"/>
</dbReference>
<dbReference type="AlphaFoldDB" id="A0A1H3PHS5"/>
<dbReference type="SUPFAM" id="SSF55781">
    <property type="entry name" value="GAF domain-like"/>
    <property type="match status" value="1"/>
</dbReference>